<evidence type="ECO:0000313" key="2">
    <source>
        <dbReference type="Proteomes" id="UP000789901"/>
    </source>
</evidence>
<comment type="caution">
    <text evidence="1">The sequence shown here is derived from an EMBL/GenBank/DDBJ whole genome shotgun (WGS) entry which is preliminary data.</text>
</comment>
<dbReference type="EMBL" id="CAJVQB010008804">
    <property type="protein sequence ID" value="CAG8723295.1"/>
    <property type="molecule type" value="Genomic_DNA"/>
</dbReference>
<keyword evidence="2" id="KW-1185">Reference proteome</keyword>
<evidence type="ECO:0000313" key="1">
    <source>
        <dbReference type="EMBL" id="CAG8723295.1"/>
    </source>
</evidence>
<proteinExistence type="predicted"/>
<name>A0ABN7V3X9_GIGMA</name>
<protein>
    <submittedName>
        <fullName evidence="1">29363_t:CDS:1</fullName>
    </submittedName>
</protein>
<sequence>MVDKNGQISRKIPLIAQLTEEFNEQLLNGKIDTIRPLQTKLSKIVEDLL</sequence>
<reference evidence="1 2" key="1">
    <citation type="submission" date="2021-06" db="EMBL/GenBank/DDBJ databases">
        <authorList>
            <person name="Kallberg Y."/>
            <person name="Tangrot J."/>
            <person name="Rosling A."/>
        </authorList>
    </citation>
    <scope>NUCLEOTIDE SEQUENCE [LARGE SCALE GENOMIC DNA]</scope>
    <source>
        <strain evidence="1 2">120-4 pot B 10/14</strain>
    </source>
</reference>
<accession>A0ABN7V3X9</accession>
<feature type="non-terminal residue" evidence="1">
    <location>
        <position position="49"/>
    </location>
</feature>
<dbReference type="Proteomes" id="UP000789901">
    <property type="component" value="Unassembled WGS sequence"/>
</dbReference>
<gene>
    <name evidence="1" type="ORF">GMARGA_LOCUS13708</name>
</gene>
<organism evidence="1 2">
    <name type="scientific">Gigaspora margarita</name>
    <dbReference type="NCBI Taxonomy" id="4874"/>
    <lineage>
        <taxon>Eukaryota</taxon>
        <taxon>Fungi</taxon>
        <taxon>Fungi incertae sedis</taxon>
        <taxon>Mucoromycota</taxon>
        <taxon>Glomeromycotina</taxon>
        <taxon>Glomeromycetes</taxon>
        <taxon>Diversisporales</taxon>
        <taxon>Gigasporaceae</taxon>
        <taxon>Gigaspora</taxon>
    </lineage>
</organism>